<dbReference type="InterPro" id="IPR051533">
    <property type="entry name" value="WaaL-like"/>
</dbReference>
<comment type="caution">
    <text evidence="6">The sequence shown here is derived from an EMBL/GenBank/DDBJ whole genome shotgun (WGS) entry which is preliminary data.</text>
</comment>
<protein>
    <submittedName>
        <fullName evidence="6">Putative bicarbonate transporter, IctB family</fullName>
    </submittedName>
</protein>
<evidence type="ECO:0000256" key="1">
    <source>
        <dbReference type="ARBA" id="ARBA00004141"/>
    </source>
</evidence>
<evidence type="ECO:0000313" key="6">
    <source>
        <dbReference type="EMBL" id="NEV69923.1"/>
    </source>
</evidence>
<evidence type="ECO:0000259" key="5">
    <source>
        <dbReference type="Pfam" id="PF04932"/>
    </source>
</evidence>
<reference evidence="6" key="1">
    <citation type="submission" date="2014-11" db="EMBL/GenBank/DDBJ databases">
        <authorList>
            <person name="Malar M.C."/>
            <person name="Sen D."/>
            <person name="Tripathy S."/>
        </authorList>
    </citation>
    <scope>NUCLEOTIDE SEQUENCE</scope>
    <source>
        <strain evidence="6">BDU141951</strain>
    </source>
</reference>
<proteinExistence type="predicted"/>
<accession>A0A0C1VAS6</accession>
<feature type="domain" description="O-antigen ligase-related" evidence="5">
    <location>
        <begin position="231"/>
        <end position="382"/>
    </location>
</feature>
<dbReference type="GO" id="GO:0016020">
    <property type="term" value="C:membrane"/>
    <property type="evidence" value="ECO:0007669"/>
    <property type="project" value="UniProtKB-SubCell"/>
</dbReference>
<evidence type="ECO:0000256" key="3">
    <source>
        <dbReference type="ARBA" id="ARBA00022989"/>
    </source>
</evidence>
<dbReference type="PANTHER" id="PTHR37422:SF22">
    <property type="entry name" value="SLR1515 PROTEIN"/>
    <property type="match status" value="1"/>
</dbReference>
<dbReference type="NCBIfam" id="TIGR00947">
    <property type="entry name" value="2A73"/>
    <property type="match status" value="1"/>
</dbReference>
<dbReference type="AlphaFoldDB" id="A0A0C1VAS6"/>
<comment type="subcellular location">
    <subcellularLocation>
        <location evidence="1">Membrane</location>
        <topology evidence="1">Multi-pass membrane protein</topology>
    </subcellularLocation>
</comment>
<reference evidence="6" key="3">
    <citation type="submission" date="2020-02" db="EMBL/GenBank/DDBJ databases">
        <authorList>
            <person name="Sarangi A.N."/>
            <person name="Ghosh S."/>
            <person name="Mukherjee M."/>
            <person name="Tripathy S."/>
        </authorList>
    </citation>
    <scope>NUCLEOTIDE SEQUENCE</scope>
    <source>
        <strain evidence="6">BDU141951</strain>
    </source>
</reference>
<dbReference type="InterPro" id="IPR007016">
    <property type="entry name" value="O-antigen_ligase-rel_domated"/>
</dbReference>
<dbReference type="InterPro" id="IPR006007">
    <property type="entry name" value="Inorganic_carbon_transpt"/>
</dbReference>
<evidence type="ECO:0000256" key="2">
    <source>
        <dbReference type="ARBA" id="ARBA00022692"/>
    </source>
</evidence>
<gene>
    <name evidence="6" type="primary">ictB</name>
    <name evidence="6" type="ORF">QQ91_022785</name>
</gene>
<dbReference type="PANTHER" id="PTHR37422">
    <property type="entry name" value="TEICHURONIC ACID BIOSYNTHESIS PROTEIN TUAE"/>
    <property type="match status" value="1"/>
</dbReference>
<dbReference type="EMBL" id="JTHE02000003">
    <property type="protein sequence ID" value="NEV69923.1"/>
    <property type="molecule type" value="Genomic_DNA"/>
</dbReference>
<keyword evidence="3" id="KW-1133">Transmembrane helix</keyword>
<sequence length="467" mass="52071">MLSNVWQTVTLNCFALSQWREVSVLHRLLSFARTWRQGSVLLQWGEAIALGIVAILFALAPYVPTSLIGVLLIACSAFWLLLTLTDNAGEGLTPIHLVVITYWGVMVLATALSPVRGAAIAGLIKLTLNVLLFLLMARVLRRPRLRTTLITVYLLTSLIVSVFGLRQWFFGADALATWVDPTSNLAGTTRVYSFLGNPNLLAGYLIPAVMLSGAAIFAWPRWTPKLLAVLALLVNMACLVLTFSRGGWLGFVAAGFTLLVLLVQFWSLRFNTFWQRWAIPVLLGGSAAFLFFSIAALDPLRDRFMSIFAGRSDSSNNFRINVWMAVIDMIKARPILGIGPGNDAFNQVYPLFQRPRYTALSAYSIFLEIAVEAGLIGLACFIWLLTVTFGQGWRRLQQLRETQSTQAYWLMAAIATMIGMLVHGLVDTIWFRPQVSTLWWLMLAIVASYYQSHQQSFERHQAALDQA</sequence>
<keyword evidence="4" id="KW-0472">Membrane</keyword>
<keyword evidence="2" id="KW-0812">Transmembrane</keyword>
<evidence type="ECO:0000256" key="4">
    <source>
        <dbReference type="ARBA" id="ARBA00023136"/>
    </source>
</evidence>
<reference evidence="6" key="2">
    <citation type="journal article" date="2015" name="Genome Announc.">
        <title>Draft Genome Sequence of Filamentous Marine Cyanobacterium Lyngbya confervoides Strain BDU141951.</title>
        <authorList>
            <person name="Chandrababunaidu M.M."/>
            <person name="Sen D."/>
            <person name="Tripathy S."/>
        </authorList>
    </citation>
    <scope>NUCLEOTIDE SEQUENCE</scope>
    <source>
        <strain evidence="6">BDU141951</strain>
    </source>
</reference>
<organism evidence="6">
    <name type="scientific">Lyngbya confervoides BDU141951</name>
    <dbReference type="NCBI Taxonomy" id="1574623"/>
    <lineage>
        <taxon>Bacteria</taxon>
        <taxon>Bacillati</taxon>
        <taxon>Cyanobacteriota</taxon>
        <taxon>Cyanophyceae</taxon>
        <taxon>Oscillatoriophycideae</taxon>
        <taxon>Oscillatoriales</taxon>
        <taxon>Microcoleaceae</taxon>
        <taxon>Lyngbya</taxon>
    </lineage>
</organism>
<dbReference type="Pfam" id="PF04932">
    <property type="entry name" value="Wzy_C"/>
    <property type="match status" value="1"/>
</dbReference>
<name>A0A0C1VAS6_9CYAN</name>